<dbReference type="InterPro" id="IPR001075">
    <property type="entry name" value="NIF_FeS_clus_asmbl_NifU_C"/>
</dbReference>
<dbReference type="OrthoDB" id="565552at2759"/>
<proteinExistence type="inferred from homology"/>
<reference evidence="5" key="1">
    <citation type="journal article" date="2016" name="Nat. Commun.">
        <title>The Gonium pectorale genome demonstrates co-option of cell cycle regulation during the evolution of multicellularity.</title>
        <authorList>
            <person name="Hanschen E.R."/>
            <person name="Marriage T.N."/>
            <person name="Ferris P.J."/>
            <person name="Hamaji T."/>
            <person name="Toyoda A."/>
            <person name="Fujiyama A."/>
            <person name="Neme R."/>
            <person name="Noguchi H."/>
            <person name="Minakuchi Y."/>
            <person name="Suzuki M."/>
            <person name="Kawai-Toyooka H."/>
            <person name="Smith D.R."/>
            <person name="Sparks H."/>
            <person name="Anderson J."/>
            <person name="Bakaric R."/>
            <person name="Luria V."/>
            <person name="Karger A."/>
            <person name="Kirschner M.W."/>
            <person name="Durand P.M."/>
            <person name="Michod R.E."/>
            <person name="Nozaki H."/>
            <person name="Olson B.J."/>
        </authorList>
    </citation>
    <scope>NUCLEOTIDE SEQUENCE [LARGE SCALE GENOMIC DNA]</scope>
    <source>
        <strain evidence="5">NIES-2863</strain>
    </source>
</reference>
<dbReference type="InterPro" id="IPR034904">
    <property type="entry name" value="FSCA_dom_sf"/>
</dbReference>
<dbReference type="GO" id="GO:0051536">
    <property type="term" value="F:iron-sulfur cluster binding"/>
    <property type="evidence" value="ECO:0007669"/>
    <property type="project" value="InterPro"/>
</dbReference>
<evidence type="ECO:0000313" key="5">
    <source>
        <dbReference type="Proteomes" id="UP000075714"/>
    </source>
</evidence>
<dbReference type="EMBL" id="LSYV01000025">
    <property type="protein sequence ID" value="KXZ48915.1"/>
    <property type="molecule type" value="Genomic_DNA"/>
</dbReference>
<name>A0A150GH12_GONPE</name>
<dbReference type="PANTHER" id="PTHR11178:SF15">
    <property type="entry name" value="NIFU-LIKE PROTEIN 1, CHLOROPLASTIC"/>
    <property type="match status" value="1"/>
</dbReference>
<dbReference type="GO" id="GO:0005506">
    <property type="term" value="F:iron ion binding"/>
    <property type="evidence" value="ECO:0007669"/>
    <property type="project" value="InterPro"/>
</dbReference>
<evidence type="ECO:0000259" key="3">
    <source>
        <dbReference type="Pfam" id="PF01106"/>
    </source>
</evidence>
<feature type="region of interest" description="Disordered" evidence="2">
    <location>
        <begin position="1"/>
        <end position="34"/>
    </location>
</feature>
<accession>A0A150GH12</accession>
<keyword evidence="5" id="KW-1185">Reference proteome</keyword>
<dbReference type="GO" id="GO:0005739">
    <property type="term" value="C:mitochondrion"/>
    <property type="evidence" value="ECO:0007669"/>
    <property type="project" value="TreeGrafter"/>
</dbReference>
<dbReference type="AlphaFoldDB" id="A0A150GH12"/>
<dbReference type="Gene3D" id="3.30.300.130">
    <property type="entry name" value="Fe-S cluster assembly (FSCA)"/>
    <property type="match status" value="2"/>
</dbReference>
<feature type="domain" description="NIF system FeS cluster assembly NifU C-terminal" evidence="3">
    <location>
        <begin position="348"/>
        <end position="381"/>
    </location>
</feature>
<feature type="region of interest" description="Disordered" evidence="2">
    <location>
        <begin position="267"/>
        <end position="308"/>
    </location>
</feature>
<feature type="compositionally biased region" description="Low complexity" evidence="2">
    <location>
        <begin position="1"/>
        <end position="21"/>
    </location>
</feature>
<dbReference type="SUPFAM" id="SSF117916">
    <property type="entry name" value="Fe-S cluster assembly (FSCA) domain-like"/>
    <property type="match status" value="2"/>
</dbReference>
<sequence>MRSLRVSAVSASPLSPSASAPVDDKSVPEGHKGLHTYLYGAGGAEAHEQGSGGYEMRQGEDEGGAVVPVAAYLQARDGEKPLGVYCVYDSDGSPAGHLARMGPQRCASVRTTVYGNRAMASRTTLERGLANWVAELPELGGKLPPGNADPALRAAWEGVEVGAQEAAADGPGAVEGVASPAVLDTRLMSPAELAAYEDKRMKMRKAMGEKMVEGPGGGAASAPESGPDGAVEAEEGDDLETRRRKLMKAMDRGDWSAAIAAQTQEAIGSADAPAADSPPAPAQQDAAAAAPSESSSSSAAEGGSGAGAGGAVVSPFTEGRAGAASVASVSMSSVDGGGSGPKLTVEAVQMALEEVRPYLMADGGDVEVVDVEGGVVYLRLQVRDILQLDKQEPAATVAQVDMALNMLRGAIHNYGGSVEVLSVEGGVATLRYKGPPAIGKGIQGALRDSFHDIKEIRLVD</sequence>
<comment type="caution">
    <text evidence="4">The sequence shown here is derived from an EMBL/GenBank/DDBJ whole genome shotgun (WGS) entry which is preliminary data.</text>
</comment>
<evidence type="ECO:0000256" key="1">
    <source>
        <dbReference type="ARBA" id="ARBA00006420"/>
    </source>
</evidence>
<feature type="region of interest" description="Disordered" evidence="2">
    <location>
        <begin position="210"/>
        <end position="240"/>
    </location>
</feature>
<evidence type="ECO:0000313" key="4">
    <source>
        <dbReference type="EMBL" id="KXZ48915.1"/>
    </source>
</evidence>
<comment type="similarity">
    <text evidence="1">Belongs to the NifU family.</text>
</comment>
<dbReference type="Proteomes" id="UP000075714">
    <property type="component" value="Unassembled WGS sequence"/>
</dbReference>
<dbReference type="GO" id="GO:0016226">
    <property type="term" value="P:iron-sulfur cluster assembly"/>
    <property type="evidence" value="ECO:0007669"/>
    <property type="project" value="InterPro"/>
</dbReference>
<gene>
    <name evidence="4" type="ORF">GPECTOR_24g204</name>
</gene>
<feature type="compositionally biased region" description="Low complexity" evidence="2">
    <location>
        <begin position="220"/>
        <end position="230"/>
    </location>
</feature>
<dbReference type="Pfam" id="PF01106">
    <property type="entry name" value="NifU"/>
    <property type="match status" value="1"/>
</dbReference>
<dbReference type="STRING" id="33097.A0A150GH12"/>
<feature type="compositionally biased region" description="Low complexity" evidence="2">
    <location>
        <begin position="282"/>
        <end position="301"/>
    </location>
</feature>
<dbReference type="PANTHER" id="PTHR11178">
    <property type="entry name" value="IRON-SULFUR CLUSTER SCAFFOLD PROTEIN NFU-RELATED"/>
    <property type="match status" value="1"/>
</dbReference>
<evidence type="ECO:0000256" key="2">
    <source>
        <dbReference type="SAM" id="MobiDB-lite"/>
    </source>
</evidence>
<feature type="compositionally biased region" description="Basic and acidic residues" evidence="2">
    <location>
        <begin position="22"/>
        <end position="32"/>
    </location>
</feature>
<protein>
    <recommendedName>
        <fullName evidence="3">NIF system FeS cluster assembly NifU C-terminal domain-containing protein</fullName>
    </recommendedName>
</protein>
<organism evidence="4 5">
    <name type="scientific">Gonium pectorale</name>
    <name type="common">Green alga</name>
    <dbReference type="NCBI Taxonomy" id="33097"/>
    <lineage>
        <taxon>Eukaryota</taxon>
        <taxon>Viridiplantae</taxon>
        <taxon>Chlorophyta</taxon>
        <taxon>core chlorophytes</taxon>
        <taxon>Chlorophyceae</taxon>
        <taxon>CS clade</taxon>
        <taxon>Chlamydomonadales</taxon>
        <taxon>Volvocaceae</taxon>
        <taxon>Gonium</taxon>
    </lineage>
</organism>